<proteinExistence type="predicted"/>
<dbReference type="AlphaFoldDB" id="A0A9P1CIC7"/>
<name>A0A9P1CIC7_9DINO</name>
<dbReference type="EMBL" id="CAMXCT030001762">
    <property type="protein sequence ID" value="CAL4780134.1"/>
    <property type="molecule type" value="Genomic_DNA"/>
</dbReference>
<reference evidence="2" key="1">
    <citation type="submission" date="2022-10" db="EMBL/GenBank/DDBJ databases">
        <authorList>
            <person name="Chen Y."/>
            <person name="Dougan E. K."/>
            <person name="Chan C."/>
            <person name="Rhodes N."/>
            <person name="Thang M."/>
        </authorList>
    </citation>
    <scope>NUCLEOTIDE SEQUENCE</scope>
</reference>
<feature type="region of interest" description="Disordered" evidence="1">
    <location>
        <begin position="1"/>
        <end position="34"/>
    </location>
</feature>
<sequence length="170" mass="18007">MHSQVKRSSSLAGMNPGGGGSASSPGATCTSFPWPRDEQGRTVLQLSVLHRHLPCAVRLLEAGADAEELRECEQRDEEIDELCSALLGAFAGAESDKSRLQSALKSLDPAERNVARTQWPGISSADRCVPGIDDDPDAGGRTGCFVVSLRSLRGFKWAVLGLLAVVCCIA</sequence>
<organism evidence="2">
    <name type="scientific">Cladocopium goreaui</name>
    <dbReference type="NCBI Taxonomy" id="2562237"/>
    <lineage>
        <taxon>Eukaryota</taxon>
        <taxon>Sar</taxon>
        <taxon>Alveolata</taxon>
        <taxon>Dinophyceae</taxon>
        <taxon>Suessiales</taxon>
        <taxon>Symbiodiniaceae</taxon>
        <taxon>Cladocopium</taxon>
    </lineage>
</organism>
<evidence type="ECO:0000313" key="4">
    <source>
        <dbReference type="Proteomes" id="UP001152797"/>
    </source>
</evidence>
<gene>
    <name evidence="2" type="ORF">C1SCF055_LOCUS19618</name>
</gene>
<evidence type="ECO:0000313" key="3">
    <source>
        <dbReference type="EMBL" id="CAL1146197.1"/>
    </source>
</evidence>
<comment type="caution">
    <text evidence="2">The sequence shown here is derived from an EMBL/GenBank/DDBJ whole genome shotgun (WGS) entry which is preliminary data.</text>
</comment>
<reference evidence="3" key="2">
    <citation type="submission" date="2024-04" db="EMBL/GenBank/DDBJ databases">
        <authorList>
            <person name="Chen Y."/>
            <person name="Shah S."/>
            <person name="Dougan E. K."/>
            <person name="Thang M."/>
            <person name="Chan C."/>
        </authorList>
    </citation>
    <scope>NUCLEOTIDE SEQUENCE [LARGE SCALE GENOMIC DNA]</scope>
</reference>
<dbReference type="EMBL" id="CAMXCT020001762">
    <property type="protein sequence ID" value="CAL1146197.1"/>
    <property type="molecule type" value="Genomic_DNA"/>
</dbReference>
<accession>A0A9P1CIC7</accession>
<keyword evidence="4" id="KW-1185">Reference proteome</keyword>
<dbReference type="EMBL" id="CAMXCT010001762">
    <property type="protein sequence ID" value="CAI3992822.1"/>
    <property type="molecule type" value="Genomic_DNA"/>
</dbReference>
<dbReference type="Proteomes" id="UP001152797">
    <property type="component" value="Unassembled WGS sequence"/>
</dbReference>
<protein>
    <submittedName>
        <fullName evidence="2">Uncharacterized protein</fullName>
    </submittedName>
</protein>
<evidence type="ECO:0000313" key="2">
    <source>
        <dbReference type="EMBL" id="CAI3992822.1"/>
    </source>
</evidence>
<evidence type="ECO:0000256" key="1">
    <source>
        <dbReference type="SAM" id="MobiDB-lite"/>
    </source>
</evidence>